<evidence type="ECO:0000313" key="2">
    <source>
        <dbReference type="Proteomes" id="UP000472727"/>
    </source>
</evidence>
<dbReference type="EMBL" id="WIWS01000003">
    <property type="protein sequence ID" value="KAF3228732.1"/>
    <property type="molecule type" value="Genomic_DNA"/>
</dbReference>
<dbReference type="AlphaFoldDB" id="A0A7C8QXD3"/>
<protein>
    <submittedName>
        <fullName evidence="1">Uncharacterized protein</fullName>
    </submittedName>
</protein>
<proteinExistence type="predicted"/>
<gene>
    <name evidence="1" type="ORF">TWF106_006251</name>
</gene>
<dbReference type="Proteomes" id="UP000472727">
    <property type="component" value="Unassembled WGS sequence"/>
</dbReference>
<reference evidence="1 2" key="1">
    <citation type="submission" date="2019-06" db="EMBL/GenBank/DDBJ databases">
        <authorList>
            <person name="Palmer J.M."/>
        </authorList>
    </citation>
    <scope>NUCLEOTIDE SEQUENCE [LARGE SCALE GENOMIC DNA]</scope>
    <source>
        <strain evidence="1 2">TWF106</strain>
    </source>
</reference>
<name>A0A7C8QXD3_ORBOL</name>
<comment type="caution">
    <text evidence="1">The sequence shown here is derived from an EMBL/GenBank/DDBJ whole genome shotgun (WGS) entry which is preliminary data.</text>
</comment>
<accession>A0A7C8QXD3</accession>
<evidence type="ECO:0000313" key="1">
    <source>
        <dbReference type="EMBL" id="KAF3228732.1"/>
    </source>
</evidence>
<sequence>MTTGRNRNGDETTKSLGDYVREGQYNLQHRICEIGKWVIHSGTTQHVKHSQYELWVHKVANSLGQLEAFAENFDLGGLLGCDQGTSELPLTGGEVLALVYICGKYLGTGVDLRVLSRSRILISVTIVSFNFIPWIAQPAFYPVPSRIQKSSWEISTSLVRKGLKCTINKSRKKGKTDHRCVATVSCAGVGFKVWMTKAVSNSAEAAFRKLSQQLYRQINADYDHDHFISAKKTSSLGLGGD</sequence>
<organism evidence="1 2">
    <name type="scientific">Orbilia oligospora</name>
    <name type="common">Nematode-trapping fungus</name>
    <name type="synonym">Arthrobotrys oligospora</name>
    <dbReference type="NCBI Taxonomy" id="2813651"/>
    <lineage>
        <taxon>Eukaryota</taxon>
        <taxon>Fungi</taxon>
        <taxon>Dikarya</taxon>
        <taxon>Ascomycota</taxon>
        <taxon>Pezizomycotina</taxon>
        <taxon>Orbiliomycetes</taxon>
        <taxon>Orbiliales</taxon>
        <taxon>Orbiliaceae</taxon>
        <taxon>Orbilia</taxon>
    </lineage>
</organism>